<evidence type="ECO:0000313" key="4">
    <source>
        <dbReference type="Proteomes" id="UP001165085"/>
    </source>
</evidence>
<dbReference type="PANTHER" id="PTHR16092:SF14">
    <property type="entry name" value="EXOCYST COMPLEX COMPONENT 1 ISOFORM X1"/>
    <property type="match status" value="1"/>
</dbReference>
<gene>
    <name evidence="3" type="ORF">TrST_g11080</name>
</gene>
<dbReference type="OrthoDB" id="194974at2759"/>
<evidence type="ECO:0000313" key="3">
    <source>
        <dbReference type="EMBL" id="GMH69381.1"/>
    </source>
</evidence>
<dbReference type="EMBL" id="BRXY01000132">
    <property type="protein sequence ID" value="GMH69381.1"/>
    <property type="molecule type" value="Genomic_DNA"/>
</dbReference>
<keyword evidence="4" id="KW-1185">Reference proteome</keyword>
<dbReference type="GO" id="GO:0006887">
    <property type="term" value="P:exocytosis"/>
    <property type="evidence" value="ECO:0007669"/>
    <property type="project" value="TreeGrafter"/>
</dbReference>
<dbReference type="GO" id="GO:0000145">
    <property type="term" value="C:exocyst"/>
    <property type="evidence" value="ECO:0007669"/>
    <property type="project" value="TreeGrafter"/>
</dbReference>
<dbReference type="GO" id="GO:0006893">
    <property type="term" value="P:Golgi to plasma membrane transport"/>
    <property type="evidence" value="ECO:0007669"/>
    <property type="project" value="TreeGrafter"/>
</dbReference>
<comment type="caution">
    <text evidence="3">The sequence shown here is derived from an EMBL/GenBank/DDBJ whole genome shotgun (WGS) entry which is preliminary data.</text>
</comment>
<dbReference type="GO" id="GO:0005886">
    <property type="term" value="C:plasma membrane"/>
    <property type="evidence" value="ECO:0007669"/>
    <property type="project" value="TreeGrafter"/>
</dbReference>
<reference evidence="4" key="1">
    <citation type="journal article" date="2023" name="Commun. Biol.">
        <title>Genome analysis of Parmales, the sister group of diatoms, reveals the evolutionary specialization of diatoms from phago-mixotrophs to photoautotrophs.</title>
        <authorList>
            <person name="Ban H."/>
            <person name="Sato S."/>
            <person name="Yoshikawa S."/>
            <person name="Yamada K."/>
            <person name="Nakamura Y."/>
            <person name="Ichinomiya M."/>
            <person name="Sato N."/>
            <person name="Blanc-Mathieu R."/>
            <person name="Endo H."/>
            <person name="Kuwata A."/>
            <person name="Ogata H."/>
        </authorList>
    </citation>
    <scope>NUCLEOTIDE SEQUENCE [LARGE SCALE GENOMIC DNA]</scope>
    <source>
        <strain evidence="4">NIES 3701</strain>
    </source>
</reference>
<name>A0A9W7AB32_9STRA</name>
<dbReference type="PANTHER" id="PTHR16092">
    <property type="entry name" value="SEC3/SYNTAXIN-RELATED"/>
    <property type="match status" value="1"/>
</dbReference>
<feature type="region of interest" description="Disordered" evidence="1">
    <location>
        <begin position="160"/>
        <end position="194"/>
    </location>
</feature>
<dbReference type="GO" id="GO:0005546">
    <property type="term" value="F:phosphatidylinositol-4,5-bisphosphate binding"/>
    <property type="evidence" value="ECO:0007669"/>
    <property type="project" value="TreeGrafter"/>
</dbReference>
<dbReference type="Pfam" id="PF20654">
    <property type="entry name" value="Sec3_C-term"/>
    <property type="match status" value="1"/>
</dbReference>
<accession>A0A9W7AB32</accession>
<dbReference type="AlphaFoldDB" id="A0A9W7AB32"/>
<feature type="compositionally biased region" description="Low complexity" evidence="1">
    <location>
        <begin position="162"/>
        <end position="178"/>
    </location>
</feature>
<sequence>MSTATPARRRKSSIVSFLASAKKSTMGVTGRRHPSNINGENNAGISSFNNYNNTGLNTKPDIDLDVKGSVTKVVEEMFSGGNNLNDPALDLDELNRDPNEIDPNAAQVLFCSKIKKPDHSYVGNEDVLSSLTNVASYWSQGKDRFFAVVNVPPTCDPTLLASSSSSSSNNNNNNNNPSTPQRLRNRSKSSPSQSPTPYMIYVVVLPKTDPSAPLKIEIRQQALLSNLKRVSCPGGSVGTSGRTGGNLELKFEDEPQLEFSATPQMLAGDNDNGFDSREAIVWNLVQLKRVLCDQTLSIDGIDIEELDFLSEVHGFLADNLALTQLLEEEEQANAKDNNGDPSNGGSSNLTPGKSPGKKSANANLFSNREEELDAEKVLNNLPWSETDAAGLNKLLREKLAKLESDCCNQLISWEEDSIATRESVAGRKLALSSLITTLDDLDGELESMEMWLLDRTAAVKPLTDDCALIEEENNALEQTWRSYASLTTEMDRLLNGLEIDEELQAVLKDPLSTLLGSNANNSSRHINLDDIDDSAVEKIASARTVLRAALDRAAEGGGVHLAAVNERVADLMKTEETFCRALGDFVLRILAEAGEDFASGLYVVDAGAFEETREHYAALLKALQRRYQSLILQFQPLVQTLTILKPQLVPALRKGYSESVKLGLYGGKGVSGYFKCAGILTSAHSHVTDLKDYPSTTLRSLTQGSDTSVASTDKDFGARERGDKLEDALGDLLPLITREGFFVSALFSLETDSGENVSAAEASRNADAVSSCVEKGIEMIEQELDKLVGCSETEGGGVVSNLIGSQKLEEAIARLEAGASGEGEKTAINFLGKLRSRAELCWRSWLNEQIMWVSQSVGVPLNGKRAGVMQSFSKYPSFVYRVLSTNSGVTPGSIATSLTSLADALFQSLDIVTSRPSCDKQYAQQVLIIENCAFFIATVSQRSELLFFFKPHLDTAKVMLNQATNSYITWSIKRELKGLYVLFNNIDRIRKDVGDQDVPIHCPRATFVRTLTKEVGANVIKVKCEEIRKRMEKHFAETSDLGEVWDQMSSVLLTDYEGYSKLASQLYRFRFEVSTEELRRVLRATGGDVSATMRRRSGGEKRPSTT</sequence>
<dbReference type="InterPro" id="IPR048628">
    <property type="entry name" value="Sec3_C"/>
</dbReference>
<protein>
    <recommendedName>
        <fullName evidence="2">Exocyst complex component Sec3 C-terminal domain-containing protein</fullName>
    </recommendedName>
</protein>
<feature type="region of interest" description="Disordered" evidence="1">
    <location>
        <begin position="330"/>
        <end position="361"/>
    </location>
</feature>
<feature type="domain" description="Exocyst complex component Sec3 C-terminal" evidence="2">
    <location>
        <begin position="828"/>
        <end position="1067"/>
    </location>
</feature>
<organism evidence="3 4">
    <name type="scientific">Triparma strigata</name>
    <dbReference type="NCBI Taxonomy" id="1606541"/>
    <lineage>
        <taxon>Eukaryota</taxon>
        <taxon>Sar</taxon>
        <taxon>Stramenopiles</taxon>
        <taxon>Ochrophyta</taxon>
        <taxon>Bolidophyceae</taxon>
        <taxon>Parmales</taxon>
        <taxon>Triparmaceae</taxon>
        <taxon>Triparma</taxon>
    </lineage>
</organism>
<proteinExistence type="predicted"/>
<evidence type="ECO:0000256" key="1">
    <source>
        <dbReference type="SAM" id="MobiDB-lite"/>
    </source>
</evidence>
<evidence type="ECO:0000259" key="2">
    <source>
        <dbReference type="Pfam" id="PF20654"/>
    </source>
</evidence>
<dbReference type="Proteomes" id="UP001165085">
    <property type="component" value="Unassembled WGS sequence"/>
</dbReference>
<feature type="compositionally biased region" description="Low complexity" evidence="1">
    <location>
        <begin position="339"/>
        <end position="348"/>
    </location>
</feature>